<feature type="region of interest" description="Disordered" evidence="5">
    <location>
        <begin position="913"/>
        <end position="951"/>
    </location>
</feature>
<dbReference type="InterPro" id="IPR035979">
    <property type="entry name" value="RBD_domain_sf"/>
</dbReference>
<feature type="compositionally biased region" description="Basic and acidic residues" evidence="5">
    <location>
        <begin position="880"/>
        <end position="894"/>
    </location>
</feature>
<feature type="compositionally biased region" description="Basic and acidic residues" evidence="5">
    <location>
        <begin position="1008"/>
        <end position="1017"/>
    </location>
</feature>
<feature type="region of interest" description="Disordered" evidence="5">
    <location>
        <begin position="567"/>
        <end position="606"/>
    </location>
</feature>
<dbReference type="PANTHER" id="PTHR48029">
    <property type="entry name" value="NUCLEOLAR PROTEIN 8"/>
    <property type="match status" value="1"/>
</dbReference>
<proteinExistence type="predicted"/>
<dbReference type="CDD" id="cd12226">
    <property type="entry name" value="RRM_NOL8"/>
    <property type="match status" value="1"/>
</dbReference>
<feature type="compositionally biased region" description="Basic and acidic residues" evidence="5">
    <location>
        <begin position="1082"/>
        <end position="1097"/>
    </location>
</feature>
<feature type="compositionally biased region" description="Basic and acidic residues" evidence="5">
    <location>
        <begin position="337"/>
        <end position="349"/>
    </location>
</feature>
<name>A0AAE0ZDR9_9GAST</name>
<dbReference type="InterPro" id="IPR012677">
    <property type="entry name" value="Nucleotide-bd_a/b_plait_sf"/>
</dbReference>
<dbReference type="InterPro" id="IPR000504">
    <property type="entry name" value="RRM_dom"/>
</dbReference>
<sequence length="1308" mass="145764">MSNSEILSKRLYIGGLSENVSESELLERFSRFGKVSNVSLKTRVDDNGEPLKSFAHLNLQGDEASIKKCFNTYQNSKWKGSVMKLQYAKESVLERLQKEREEETSANVKVPKPESEKSSSAEILITAKGVPGTPVPGKKDWVVGKYGRAVPVMKLKKSYKIPMVKHDPSKYCHTAKVFKDEEQDSAPENSCNKLTWEINKPDSEITKKRKGEYPEISKPLKKKIAVGSLNRSEPSEESSLLTFSDNLYNKRKAFLSLQGDQDDLEVVKIGTVPKRPGISSLADTSNKFDSDIESEPESVHPSVLRQQNSVTGSSGTFKAFKRPSENGLKPSPQNHTRGMEPENSSKEVSKPLSNTQSERNQSFSYNSAGIPEFKGLSMLAGLAQPFTSSAISGNKGVDKFSSTKQAQMPISEATNSKISKAVLSNDHRVMKNIGHSNSSLTPSVRENAEPHTVSFAESSIIANPVQDVTIATPAPFSTSREDNSFKTSTPNASTEIVNQGTAHMADESKSFRLVPEFKGLGMISDYNVDNEKDSVLKSPRKLEPDTAIKETSLLNKSSPSFHAKLNLHQEDSHTLSDTRLNLKLRESSKKRKRGHDSSSDSDSSAGTAEIVVRYKEEKLSGTAQLSKPEYLVKQSKITSIPSAGDVSVDSNLMSEFVSGFDEFGQCPIVAPANKVSEDDSYDSDLDSNDFALVAKKLRQKAMRSEQGGSEKLNSRDKKRKDSLTPKETLSLTRDTKGLDKQGMSDLQSKLVKIAGTERESEGGSGHMKQEKGGNLSDKEKHRAANEKRLEAVKQQAKQRRQQQQLMQQALRNVDSVESNKKRIVFDSSDDDSGTEDQNVKHNSKDTMHLIAEKKAHKQENTGPALFDSSDDESDEDDYDEMFKSKPQFEGKRGEKLLKLENRIGDKRFKLDAKFADTDSEEEEDDDKDEEAAKLEDASRNAMDIADSDLSSKLKEEKNSNLKVLEDVVGKSTLDRFSEKLSRNTKKIIDMNSVRFDPTKVSVSSTKLTDSKKRETAIDPKTGSKQQLREASDSTNLKKEKKARKKEFAKVDDVAKPSKVNSDEDANNDQAESKDHSTKKKGKESLSKKDEPDSKSKTNVELSSSLLDMFKAKAEHKGDKDATFSFSQQFGEADSDEDDVNENEEGSGNRLFKCEKDKTVIGRTEPKSDSEEDDTGEKKRNEASKIMEEERAAVVTTEVMSSSESDLSSDEGEEDMNISKKSISSSTDKAKSRIDDDLQDAGRVDIRFTKEQWLEQWDALRQNIIKIYKKKHKDALKKKRIHGETKRKKEFLKNSRKSSKKQCGAFKKR</sequence>
<evidence type="ECO:0000256" key="3">
    <source>
        <dbReference type="ARBA" id="ARBA00023242"/>
    </source>
</evidence>
<feature type="region of interest" description="Disordered" evidence="5">
    <location>
        <begin position="271"/>
        <end position="366"/>
    </location>
</feature>
<feature type="compositionally biased region" description="Basic and acidic residues" evidence="5">
    <location>
        <begin position="567"/>
        <end position="576"/>
    </location>
</feature>
<keyword evidence="3" id="KW-0539">Nucleus</keyword>
<feature type="compositionally biased region" description="Basic and acidic residues" evidence="5">
    <location>
        <begin position="1026"/>
        <end position="1037"/>
    </location>
</feature>
<keyword evidence="2 4" id="KW-0694">RNA-binding</keyword>
<feature type="region of interest" description="Disordered" evidence="5">
    <location>
        <begin position="998"/>
        <end position="1100"/>
    </location>
</feature>
<dbReference type="EMBL" id="JAWDGP010004135">
    <property type="protein sequence ID" value="KAK3767573.1"/>
    <property type="molecule type" value="Genomic_DNA"/>
</dbReference>
<keyword evidence="8" id="KW-1185">Reference proteome</keyword>
<feature type="region of interest" description="Disordered" evidence="5">
    <location>
        <begin position="1114"/>
        <end position="1233"/>
    </location>
</feature>
<feature type="domain" description="RRM" evidence="6">
    <location>
        <begin position="9"/>
        <end position="90"/>
    </location>
</feature>
<feature type="compositionally biased region" description="Basic and acidic residues" evidence="5">
    <location>
        <begin position="755"/>
        <end position="791"/>
    </location>
</feature>
<evidence type="ECO:0000256" key="5">
    <source>
        <dbReference type="SAM" id="MobiDB-lite"/>
    </source>
</evidence>
<feature type="compositionally biased region" description="Polar residues" evidence="5">
    <location>
        <begin position="304"/>
        <end position="316"/>
    </location>
</feature>
<dbReference type="Pfam" id="PF00076">
    <property type="entry name" value="RRM_1"/>
    <property type="match status" value="1"/>
</dbReference>
<feature type="compositionally biased region" description="Basic and acidic residues" evidence="5">
    <location>
        <begin position="1045"/>
        <end position="1055"/>
    </location>
</feature>
<dbReference type="PANTHER" id="PTHR48029:SF1">
    <property type="entry name" value="NUCLEOLAR PROTEIN 8"/>
    <property type="match status" value="1"/>
</dbReference>
<dbReference type="Gene3D" id="3.30.70.330">
    <property type="match status" value="1"/>
</dbReference>
<feature type="compositionally biased region" description="Polar residues" evidence="5">
    <location>
        <begin position="351"/>
        <end position="366"/>
    </location>
</feature>
<protein>
    <recommendedName>
        <fullName evidence="6">RRM domain-containing protein</fullName>
    </recommendedName>
</protein>
<dbReference type="Proteomes" id="UP001283361">
    <property type="component" value="Unassembled WGS sequence"/>
</dbReference>
<feature type="region of interest" description="Disordered" evidence="5">
    <location>
        <begin position="701"/>
        <end position="894"/>
    </location>
</feature>
<feature type="region of interest" description="Disordered" evidence="5">
    <location>
        <begin position="98"/>
        <end position="120"/>
    </location>
</feature>
<organism evidence="7 8">
    <name type="scientific">Elysia crispata</name>
    <name type="common">lettuce slug</name>
    <dbReference type="NCBI Taxonomy" id="231223"/>
    <lineage>
        <taxon>Eukaryota</taxon>
        <taxon>Metazoa</taxon>
        <taxon>Spiralia</taxon>
        <taxon>Lophotrochozoa</taxon>
        <taxon>Mollusca</taxon>
        <taxon>Gastropoda</taxon>
        <taxon>Heterobranchia</taxon>
        <taxon>Euthyneura</taxon>
        <taxon>Panpulmonata</taxon>
        <taxon>Sacoglossa</taxon>
        <taxon>Placobranchoidea</taxon>
        <taxon>Plakobranchidae</taxon>
        <taxon>Elysia</taxon>
    </lineage>
</organism>
<evidence type="ECO:0000313" key="7">
    <source>
        <dbReference type="EMBL" id="KAK3767573.1"/>
    </source>
</evidence>
<dbReference type="PROSITE" id="PS50102">
    <property type="entry name" value="RRM"/>
    <property type="match status" value="1"/>
</dbReference>
<accession>A0AAE0ZDR9</accession>
<feature type="compositionally biased region" description="Low complexity" evidence="5">
    <location>
        <begin position="801"/>
        <end position="810"/>
    </location>
</feature>
<evidence type="ECO:0000256" key="1">
    <source>
        <dbReference type="ARBA" id="ARBA00004604"/>
    </source>
</evidence>
<comment type="subcellular location">
    <subcellularLocation>
        <location evidence="1">Nucleus</location>
        <location evidence="1">Nucleolus</location>
    </subcellularLocation>
</comment>
<feature type="compositionally biased region" description="Low complexity" evidence="5">
    <location>
        <begin position="1192"/>
        <end position="1205"/>
    </location>
</feature>
<feature type="compositionally biased region" description="Basic and acidic residues" evidence="5">
    <location>
        <begin position="837"/>
        <end position="859"/>
    </location>
</feature>
<dbReference type="InterPro" id="IPR034138">
    <property type="entry name" value="NOP8_RRM"/>
</dbReference>
<gene>
    <name evidence="7" type="ORF">RRG08_003834</name>
</gene>
<feature type="region of interest" description="Disordered" evidence="5">
    <location>
        <begin position="1277"/>
        <end position="1308"/>
    </location>
</feature>
<evidence type="ECO:0000256" key="4">
    <source>
        <dbReference type="PROSITE-ProRule" id="PRU00176"/>
    </source>
</evidence>
<feature type="compositionally biased region" description="Basic and acidic residues" evidence="5">
    <location>
        <begin position="1175"/>
        <end position="1191"/>
    </location>
</feature>
<comment type="caution">
    <text evidence="7">The sequence shown here is derived from an EMBL/GenBank/DDBJ whole genome shotgun (WGS) entry which is preliminary data.</text>
</comment>
<feature type="compositionally biased region" description="Acidic residues" evidence="5">
    <location>
        <begin position="917"/>
        <end position="929"/>
    </location>
</feature>
<dbReference type="SUPFAM" id="SSF54928">
    <property type="entry name" value="RNA-binding domain, RBD"/>
    <property type="match status" value="1"/>
</dbReference>
<feature type="compositionally biased region" description="Basic and acidic residues" evidence="5">
    <location>
        <begin position="1151"/>
        <end position="1168"/>
    </location>
</feature>
<dbReference type="GO" id="GO:0003723">
    <property type="term" value="F:RNA binding"/>
    <property type="evidence" value="ECO:0007669"/>
    <property type="project" value="UniProtKB-UniRule"/>
</dbReference>
<feature type="compositionally biased region" description="Basic and acidic residues" evidence="5">
    <location>
        <begin position="712"/>
        <end position="724"/>
    </location>
</feature>
<feature type="compositionally biased region" description="Acidic residues" evidence="5">
    <location>
        <begin position="1206"/>
        <end position="1215"/>
    </location>
</feature>
<evidence type="ECO:0000256" key="2">
    <source>
        <dbReference type="ARBA" id="ARBA00022884"/>
    </source>
</evidence>
<reference evidence="7" key="1">
    <citation type="journal article" date="2023" name="G3 (Bethesda)">
        <title>A reference genome for the long-term kleptoplast-retaining sea slug Elysia crispata morphotype clarki.</title>
        <authorList>
            <person name="Eastman K.E."/>
            <person name="Pendleton A.L."/>
            <person name="Shaikh M.A."/>
            <person name="Suttiyut T."/>
            <person name="Ogas R."/>
            <person name="Tomko P."/>
            <person name="Gavelis G."/>
            <person name="Widhalm J.R."/>
            <person name="Wisecaver J.H."/>
        </authorList>
    </citation>
    <scope>NUCLEOTIDE SEQUENCE</scope>
    <source>
        <strain evidence="7">ECLA1</strain>
    </source>
</reference>
<feature type="compositionally biased region" description="Acidic residues" evidence="5">
    <location>
        <begin position="868"/>
        <end position="879"/>
    </location>
</feature>
<feature type="compositionally biased region" description="Acidic residues" evidence="5">
    <location>
        <begin position="1132"/>
        <end position="1144"/>
    </location>
</feature>
<evidence type="ECO:0000313" key="8">
    <source>
        <dbReference type="Proteomes" id="UP001283361"/>
    </source>
</evidence>
<dbReference type="GO" id="GO:0005730">
    <property type="term" value="C:nucleolus"/>
    <property type="evidence" value="ECO:0007669"/>
    <property type="project" value="UniProtKB-SubCell"/>
</dbReference>
<evidence type="ECO:0000259" key="6">
    <source>
        <dbReference type="PROSITE" id="PS50102"/>
    </source>
</evidence>
<dbReference type="SMART" id="SM00360">
    <property type="entry name" value="RRM"/>
    <property type="match status" value="1"/>
</dbReference>